<dbReference type="GO" id="GO:0019301">
    <property type="term" value="P:rhamnose catabolic process"/>
    <property type="evidence" value="ECO:0007669"/>
    <property type="project" value="InterPro"/>
</dbReference>
<dbReference type="PATRIC" id="fig|263475.3.peg.1931"/>
<dbReference type="GO" id="GO:0008993">
    <property type="term" value="F:rhamnulokinase activity"/>
    <property type="evidence" value="ECO:0007669"/>
    <property type="project" value="InterPro"/>
</dbReference>
<reference evidence="11" key="1">
    <citation type="submission" date="2015-08" db="EMBL/GenBank/DDBJ databases">
        <title>Fjat-10028 dsm 16317.</title>
        <authorList>
            <person name="Liu B."/>
            <person name="Wang J."/>
            <person name="Zhu Y."/>
            <person name="Liu G."/>
            <person name="Chen Q."/>
            <person name="Chen Z."/>
            <person name="Lan J."/>
            <person name="Che J."/>
            <person name="Ge C."/>
            <person name="Shi H."/>
            <person name="Pan Z."/>
            <person name="Liu X."/>
        </authorList>
    </citation>
    <scope>NUCLEOTIDE SEQUENCE [LARGE SCALE GENOMIC DNA]</scope>
    <source>
        <strain evidence="11">DSM 16317</strain>
    </source>
</reference>
<dbReference type="SUPFAM" id="SSF53067">
    <property type="entry name" value="Actin-like ATPase domain"/>
    <property type="match status" value="2"/>
</dbReference>
<dbReference type="GO" id="GO:0004370">
    <property type="term" value="F:glycerol kinase activity"/>
    <property type="evidence" value="ECO:0007669"/>
    <property type="project" value="TreeGrafter"/>
</dbReference>
<keyword evidence="5" id="KW-0067">ATP-binding</keyword>
<dbReference type="GO" id="GO:0006071">
    <property type="term" value="P:glycerol metabolic process"/>
    <property type="evidence" value="ECO:0007669"/>
    <property type="project" value="TreeGrafter"/>
</dbReference>
<feature type="domain" description="Carbohydrate kinase FGGY C-terminal" evidence="9">
    <location>
        <begin position="245"/>
        <end position="435"/>
    </location>
</feature>
<dbReference type="PANTHER" id="PTHR10196:SF93">
    <property type="entry name" value="L-RHAMNULOKINASE"/>
    <property type="match status" value="1"/>
</dbReference>
<dbReference type="Pfam" id="PF00370">
    <property type="entry name" value="FGGY_N"/>
    <property type="match status" value="1"/>
</dbReference>
<evidence type="ECO:0008006" key="12">
    <source>
        <dbReference type="Google" id="ProtNLM"/>
    </source>
</evidence>
<dbReference type="InterPro" id="IPR013449">
    <property type="entry name" value="Rhamnulokinase"/>
</dbReference>
<feature type="domain" description="Carbohydrate kinase FGGY N-terminal" evidence="8">
    <location>
        <begin position="4"/>
        <end position="213"/>
    </location>
</feature>
<dbReference type="GO" id="GO:0005829">
    <property type="term" value="C:cytosol"/>
    <property type="evidence" value="ECO:0007669"/>
    <property type="project" value="TreeGrafter"/>
</dbReference>
<dbReference type="InterPro" id="IPR018484">
    <property type="entry name" value="FGGY_N"/>
</dbReference>
<evidence type="ECO:0000256" key="7">
    <source>
        <dbReference type="ARBA" id="ARBA00023308"/>
    </source>
</evidence>
<protein>
    <recommendedName>
        <fullName evidence="12">Rhamnulokinase</fullName>
    </recommendedName>
</protein>
<keyword evidence="7" id="KW-0684">Rhamnose metabolism</keyword>
<comment type="caution">
    <text evidence="10">The sequence shown here is derived from an EMBL/GenBank/DDBJ whole genome shotgun (WGS) entry which is preliminary data.</text>
</comment>
<evidence type="ECO:0000313" key="11">
    <source>
        <dbReference type="Proteomes" id="UP000036867"/>
    </source>
</evidence>
<proteinExistence type="inferred from homology"/>
<keyword evidence="6" id="KW-1015">Disulfide bond</keyword>
<keyword evidence="3" id="KW-0547">Nucleotide-binding</keyword>
<dbReference type="InterPro" id="IPR043129">
    <property type="entry name" value="ATPase_NBD"/>
</dbReference>
<dbReference type="RefSeq" id="WP_053416395.1">
    <property type="nucleotide sequence ID" value="NZ_LILB01000001.1"/>
</dbReference>
<dbReference type="InterPro" id="IPR018485">
    <property type="entry name" value="FGGY_C"/>
</dbReference>
<dbReference type="Proteomes" id="UP000036867">
    <property type="component" value="Unassembled WGS sequence"/>
</dbReference>
<accession>A0A0M0LMU0</accession>
<organism evidence="10 11">
    <name type="scientific">Viridibacillus arvi</name>
    <dbReference type="NCBI Taxonomy" id="263475"/>
    <lineage>
        <taxon>Bacteria</taxon>
        <taxon>Bacillati</taxon>
        <taxon>Bacillota</taxon>
        <taxon>Bacilli</taxon>
        <taxon>Bacillales</taxon>
        <taxon>Caryophanaceae</taxon>
        <taxon>Viridibacillus</taxon>
    </lineage>
</organism>
<dbReference type="GeneID" id="301135925"/>
<gene>
    <name evidence="10" type="ORF">AMD00_07390</name>
</gene>
<keyword evidence="4" id="KW-0418">Kinase</keyword>
<keyword evidence="2" id="KW-0808">Transferase</keyword>
<dbReference type="CDD" id="cd07771">
    <property type="entry name" value="ASKHA_NBD_FGGY_RhaB-like"/>
    <property type="match status" value="1"/>
</dbReference>
<dbReference type="Pfam" id="PF02782">
    <property type="entry name" value="FGGY_C"/>
    <property type="match status" value="1"/>
</dbReference>
<dbReference type="STRING" id="263475.AMD00_07390"/>
<sequence length="477" mass="53393">MTTVLAYDLGASSGRLIAEKFDGNTISIKEIHRFNNKPQLVQSHYYWDYPALIKELKAGLQKVDFPASSLGIDTWGVDIGLLNKEYALLSLPFSYRDTHSEPQLQKLKQLIDPFELFKRTGNEISSINTLFQLMAIYEKFPTYRELCKSILMMPNLLIYGLSNVALNEYSISSTSQLVNHDSKQWDEGLMQLIFQQQLPLASIEMPHQIIGDVLDFPSIQMALVPGHDTACALSALPINRQNALFMSLGTWCLVGKEIDKPIVSRDAFEAGFTNEGTSEGVIRFQKNAMGFWILQKLREEWVASGMNVTYDIERQGFLEAAAFKTIIDPEDPLFFNPKSMTLAIETYCAKTSQVSPSTIGEYVRCFTESVAISYAKVIKKIEQLASQSTTEIYIGGGGAQNKMLCQLIANATGKVVFAGPIEASSIGNGLSQLRALGELNSIEEGRVLVSRSFHPDEFIPQDQARWQEILEQYKTFI</sequence>
<name>A0A0M0LMU0_9BACL</name>
<evidence type="ECO:0000256" key="3">
    <source>
        <dbReference type="ARBA" id="ARBA00022741"/>
    </source>
</evidence>
<dbReference type="OrthoDB" id="9761504at2"/>
<dbReference type="PANTHER" id="PTHR10196">
    <property type="entry name" value="SUGAR KINASE"/>
    <property type="match status" value="1"/>
</dbReference>
<evidence type="ECO:0000256" key="4">
    <source>
        <dbReference type="ARBA" id="ARBA00022777"/>
    </source>
</evidence>
<dbReference type="EMBL" id="LILB01000001">
    <property type="protein sequence ID" value="KOO52222.1"/>
    <property type="molecule type" value="Genomic_DNA"/>
</dbReference>
<dbReference type="Gene3D" id="3.30.420.40">
    <property type="match status" value="2"/>
</dbReference>
<evidence type="ECO:0000259" key="9">
    <source>
        <dbReference type="Pfam" id="PF02782"/>
    </source>
</evidence>
<dbReference type="AlphaFoldDB" id="A0A0M0LMU0"/>
<evidence type="ECO:0000256" key="2">
    <source>
        <dbReference type="ARBA" id="ARBA00022679"/>
    </source>
</evidence>
<evidence type="ECO:0000313" key="10">
    <source>
        <dbReference type="EMBL" id="KOO52222.1"/>
    </source>
</evidence>
<evidence type="ECO:0000259" key="8">
    <source>
        <dbReference type="Pfam" id="PF00370"/>
    </source>
</evidence>
<evidence type="ECO:0000256" key="1">
    <source>
        <dbReference type="ARBA" id="ARBA00009156"/>
    </source>
</evidence>
<evidence type="ECO:0000256" key="5">
    <source>
        <dbReference type="ARBA" id="ARBA00022840"/>
    </source>
</evidence>
<comment type="similarity">
    <text evidence="1">Belongs to the FGGY kinase family.</text>
</comment>
<evidence type="ECO:0000256" key="6">
    <source>
        <dbReference type="ARBA" id="ARBA00023157"/>
    </source>
</evidence>
<dbReference type="GO" id="GO:0005524">
    <property type="term" value="F:ATP binding"/>
    <property type="evidence" value="ECO:0007669"/>
    <property type="project" value="UniProtKB-KW"/>
</dbReference>
<keyword evidence="11" id="KW-1185">Reference proteome</keyword>